<comment type="caution">
    <text evidence="5">The sequence shown here is derived from an EMBL/GenBank/DDBJ whole genome shotgun (WGS) entry which is preliminary data.</text>
</comment>
<dbReference type="RefSeq" id="WP_234865977.1">
    <property type="nucleotide sequence ID" value="NZ_JAKEVY010000002.1"/>
</dbReference>
<feature type="domain" description="Peptidase S9 prolyl oligopeptidase catalytic" evidence="4">
    <location>
        <begin position="384"/>
        <end position="539"/>
    </location>
</feature>
<feature type="region of interest" description="Disordered" evidence="2">
    <location>
        <begin position="101"/>
        <end position="122"/>
    </location>
</feature>
<dbReference type="Pfam" id="PF00326">
    <property type="entry name" value="Peptidase_S9"/>
    <property type="match status" value="1"/>
</dbReference>
<evidence type="ECO:0000256" key="2">
    <source>
        <dbReference type="SAM" id="MobiDB-lite"/>
    </source>
</evidence>
<protein>
    <submittedName>
        <fullName evidence="5">Prolyl oligopeptidase family serine peptidase</fullName>
    </submittedName>
</protein>
<keyword evidence="6" id="KW-1185">Reference proteome</keyword>
<evidence type="ECO:0000259" key="4">
    <source>
        <dbReference type="Pfam" id="PF00326"/>
    </source>
</evidence>
<dbReference type="PANTHER" id="PTHR43037">
    <property type="entry name" value="UNNAMED PRODUCT-RELATED"/>
    <property type="match status" value="1"/>
</dbReference>
<dbReference type="EMBL" id="JAKEVY010000002">
    <property type="protein sequence ID" value="MCF1715027.1"/>
    <property type="molecule type" value="Genomic_DNA"/>
</dbReference>
<dbReference type="SUPFAM" id="SSF53474">
    <property type="entry name" value="alpha/beta-Hydrolases"/>
    <property type="match status" value="1"/>
</dbReference>
<dbReference type="Gene3D" id="3.40.50.1820">
    <property type="entry name" value="alpha/beta hydrolase"/>
    <property type="match status" value="1"/>
</dbReference>
<proteinExistence type="predicted"/>
<dbReference type="InterPro" id="IPR050955">
    <property type="entry name" value="Plant_Biomass_Hydrol_Est"/>
</dbReference>
<reference evidence="5 6" key="1">
    <citation type="submission" date="2022-01" db="EMBL/GenBank/DDBJ databases">
        <title>Flavihumibacter sp. nov., isolated from sediment of a river.</title>
        <authorList>
            <person name="Liu H."/>
        </authorList>
    </citation>
    <scope>NUCLEOTIDE SEQUENCE [LARGE SCALE GENOMIC DNA]</scope>
    <source>
        <strain evidence="5 6">RY-1</strain>
    </source>
</reference>
<name>A0ABS9BIV7_9BACT</name>
<feature type="chain" id="PRO_5046075353" evidence="3">
    <location>
        <begin position="22"/>
        <end position="846"/>
    </location>
</feature>
<accession>A0ABS9BIV7</accession>
<gene>
    <name evidence="5" type="ORF">L0U88_10355</name>
</gene>
<evidence type="ECO:0000256" key="1">
    <source>
        <dbReference type="ARBA" id="ARBA00022729"/>
    </source>
</evidence>
<keyword evidence="1 3" id="KW-0732">Signal</keyword>
<dbReference type="InterPro" id="IPR001375">
    <property type="entry name" value="Peptidase_S9_cat"/>
</dbReference>
<feature type="signal peptide" evidence="3">
    <location>
        <begin position="1"/>
        <end position="21"/>
    </location>
</feature>
<dbReference type="InterPro" id="IPR029058">
    <property type="entry name" value="AB_hydrolase_fold"/>
</dbReference>
<dbReference type="Proteomes" id="UP001200145">
    <property type="component" value="Unassembled WGS sequence"/>
</dbReference>
<organism evidence="5 6">
    <name type="scientific">Flavihumibacter fluminis</name>
    <dbReference type="NCBI Taxonomy" id="2909236"/>
    <lineage>
        <taxon>Bacteria</taxon>
        <taxon>Pseudomonadati</taxon>
        <taxon>Bacteroidota</taxon>
        <taxon>Chitinophagia</taxon>
        <taxon>Chitinophagales</taxon>
        <taxon>Chitinophagaceae</taxon>
        <taxon>Flavihumibacter</taxon>
    </lineage>
</organism>
<evidence type="ECO:0000313" key="5">
    <source>
        <dbReference type="EMBL" id="MCF1715027.1"/>
    </source>
</evidence>
<dbReference type="PANTHER" id="PTHR43037:SF4">
    <property type="entry name" value="PEPTIDASE S9 PROLYL OLIGOPEPTIDASE CATALYTIC DOMAIN-CONTAINING PROTEIN"/>
    <property type="match status" value="1"/>
</dbReference>
<sequence length="846" mass="93220">MKFSTLFLAAAMTLTAGRITAQENENAPASFNHIRSTHSFTSGLIAPFPSRYGREAVYSDELAYLYFNKQLQEPKEGASVGTTADGQPIVWESLDIDSTGRLRPKRGRALGGAPAGPGVRAGATRGGLSWGSRIIYLTYTAPKAQTAILSVKGNSSVLINGEMHTGDPYNMGFLFIPVQLKKGKNEFFLRGSTAVASLLFPSKPVQLQAEDMTLPHIVPGVQTGMQEGGVVIMNTGNQPLKGLRIQAIVSGQSQETTLPDIPAMSTRKVAFRFDGTGITTKGAFTGTLNLLNGRTILDQRSFTVESMNPGDAYSSTFISEIDGSLQYYSVRPQTPGSVWEPGKNALFLSVHGAGVEAISQARAYKSKDWGTLVAATNRRPRGFNWEDWGRLDALEVLSIAKQRFQPDPAKVYLTGHSMGGHGTWFLGATYPDKWAAIAPCAGYPTMKGYGSADGLIPDSSGNLYEQLLLRASNQSDVIKLATNYKHHGVYIFHGDDDRTVSVRYARQMRELLGTFQPDFVHYEYPGGSHWFGDHSVDWKPLFDYFQWHERLPDSSVSSIDFTTAHPGISASSRWATILHQQEILEYSRVQLNRNRAKGLISGTTTNIKLLQLDLSDFSVGSTVEIRLDSLSMVKHIVGTSSDKIVLQRTASGWEKGVAPTADQKGPHRYGTLKEAFNNRMVFVVGTIGNKEENAWNWNKARYDAETWYYRGNGAVDIITDKEYSLEKYKDRGVILIGNKSTNAAWNMLLADCPIQVERNLITAGEQRWEGDDLATYFVWPLKNSSQASVAVLTGTGMKGNNAAYANQYFAGASGFPDYMIFSFDMLKEGAKHLKLTGFFDENWKLK</sequence>
<evidence type="ECO:0000313" key="6">
    <source>
        <dbReference type="Proteomes" id="UP001200145"/>
    </source>
</evidence>
<evidence type="ECO:0000256" key="3">
    <source>
        <dbReference type="SAM" id="SignalP"/>
    </source>
</evidence>